<evidence type="ECO:0000313" key="1">
    <source>
        <dbReference type="EMBL" id="CAD2075559.1"/>
    </source>
</evidence>
<dbReference type="AlphaFoldDB" id="A0A6V7REY7"/>
<name>A0A6V7REY7_9BACL</name>
<reference evidence="1 2" key="1">
    <citation type="submission" date="2020-07" db="EMBL/GenBank/DDBJ databases">
        <authorList>
            <person name="Criscuolo A."/>
        </authorList>
    </citation>
    <scope>NUCLEOTIDE SEQUENCE [LARGE SCALE GENOMIC DNA]</scope>
    <source>
        <strain evidence="1">CIP107946</strain>
    </source>
</reference>
<dbReference type="InterPro" id="IPR023351">
    <property type="entry name" value="YppE-like_sf"/>
</dbReference>
<dbReference type="EMBL" id="CAJEWB010000010">
    <property type="protein sequence ID" value="CAD2075559.1"/>
    <property type="molecule type" value="Genomic_DNA"/>
</dbReference>
<evidence type="ECO:0000313" key="2">
    <source>
        <dbReference type="Proteomes" id="UP000588186"/>
    </source>
</evidence>
<comment type="caution">
    <text evidence="1">The sequence shown here is derived from an EMBL/GenBank/DDBJ whole genome shotgun (WGS) entry which is preliminary data.</text>
</comment>
<accession>A0A6V7REY7</accession>
<organism evidence="1 2">
    <name type="scientific">Phocicoccus pinnipedialis</name>
    <dbReference type="NCBI Taxonomy" id="110845"/>
    <lineage>
        <taxon>Bacteria</taxon>
        <taxon>Bacillati</taxon>
        <taxon>Bacillota</taxon>
        <taxon>Bacilli</taxon>
        <taxon>Bacillales</taxon>
        <taxon>Salinicoccaceae</taxon>
        <taxon>Phocicoccus</taxon>
    </lineage>
</organism>
<proteinExistence type="predicted"/>
<sequence length="108" mass="13238">MSNNCTQYNYEQFLDELKLRYKNVKNGYTYDFKTQIEPFLLLSKNIADCIDNCNLDTRFTYKIKDKVMNTITELAMSVHVERFSKKLFNEMYKYISHWFFYLVERDYT</sequence>
<gene>
    <name evidence="1" type="ORF">JEOPIN946_01051</name>
</gene>
<dbReference type="SUPFAM" id="SSF140415">
    <property type="entry name" value="YppE-like"/>
    <property type="match status" value="1"/>
</dbReference>
<dbReference type="Proteomes" id="UP000588186">
    <property type="component" value="Unassembled WGS sequence"/>
</dbReference>
<keyword evidence="2" id="KW-1185">Reference proteome</keyword>
<protein>
    <submittedName>
        <fullName evidence="1">Uncharacterized protein</fullName>
    </submittedName>
</protein>
<dbReference type="RefSeq" id="WP_186077498.1">
    <property type="nucleotide sequence ID" value="NZ_CAJEWB010000010.1"/>
</dbReference>